<dbReference type="Pfam" id="PF00501">
    <property type="entry name" value="AMP-binding"/>
    <property type="match status" value="1"/>
</dbReference>
<dbReference type="RefSeq" id="WP_216835692.1">
    <property type="nucleotide sequence ID" value="NZ_JAFNJS010000002.1"/>
</dbReference>
<dbReference type="EMBL" id="JBHRSB010000002">
    <property type="protein sequence ID" value="MFC2999594.1"/>
    <property type="molecule type" value="Genomic_DNA"/>
</dbReference>
<dbReference type="InterPro" id="IPR000873">
    <property type="entry name" value="AMP-dep_synth/lig_dom"/>
</dbReference>
<protein>
    <submittedName>
        <fullName evidence="2">Phenylacetate--CoA ligase family protein</fullName>
    </submittedName>
</protein>
<dbReference type="GO" id="GO:0016874">
    <property type="term" value="F:ligase activity"/>
    <property type="evidence" value="ECO:0007669"/>
    <property type="project" value="UniProtKB-KW"/>
</dbReference>
<feature type="domain" description="AMP-dependent synthetase/ligase" evidence="1">
    <location>
        <begin position="139"/>
        <end position="272"/>
    </location>
</feature>
<evidence type="ECO:0000313" key="3">
    <source>
        <dbReference type="Proteomes" id="UP001595420"/>
    </source>
</evidence>
<proteinExistence type="predicted"/>
<evidence type="ECO:0000259" key="1">
    <source>
        <dbReference type="Pfam" id="PF00501"/>
    </source>
</evidence>
<dbReference type="PANTHER" id="PTHR43845">
    <property type="entry name" value="BLR5969 PROTEIN"/>
    <property type="match status" value="1"/>
</dbReference>
<gene>
    <name evidence="2" type="ORF">ACFOD3_06810</name>
</gene>
<dbReference type="Proteomes" id="UP001595420">
    <property type="component" value="Unassembled WGS sequence"/>
</dbReference>
<keyword evidence="2" id="KW-0436">Ligase</keyword>
<comment type="caution">
    <text evidence="2">The sequence shown here is derived from an EMBL/GenBank/DDBJ whole genome shotgun (WGS) entry which is preliminary data.</text>
</comment>
<sequence>MTGFFDDRETRSADQRAAENAQRLVRQVAHAKRQAPAYAAMLADLDPQEVTLAALPVTRKSDLIAAQAEAPPFGGFTALPLADVPRVFASPGPIHEPQGAGADPWRYARALHATGLRRGMLLHNCFAYHFTPAGMMLEEGARALGCPVFPAGPGNTESQARAAAHLKPACYSGTPDFLKSILEAGDALGLDLSSLRLGHVTGGAYLPALRQFYAARGLTVRQSYGTADLGLIAYESEAGEGLICDEDVLVEIVRPGTGDPLPEGEVGEVLVTTFCATYPLLRFATGDLSAVLPGASPCGRTNMRIKGWMGRADQAAKVRGMFVRPEQVAEVLRAHPGLGRARLVIGLDETRDTMLLRVETPVRDASLVQNLSATLQSVTRLRGTVELLEPGALPNDGKVIDDTRPA</sequence>
<accession>A0ABV7BTT1</accession>
<dbReference type="PANTHER" id="PTHR43845:SF1">
    <property type="entry name" value="BLR5969 PROTEIN"/>
    <property type="match status" value="1"/>
</dbReference>
<organism evidence="2 3">
    <name type="scientific">Falsiroseomonas tokyonensis</name>
    <dbReference type="NCBI Taxonomy" id="430521"/>
    <lineage>
        <taxon>Bacteria</taxon>
        <taxon>Pseudomonadati</taxon>
        <taxon>Pseudomonadota</taxon>
        <taxon>Alphaproteobacteria</taxon>
        <taxon>Acetobacterales</taxon>
        <taxon>Roseomonadaceae</taxon>
        <taxon>Falsiroseomonas</taxon>
    </lineage>
</organism>
<evidence type="ECO:0000313" key="2">
    <source>
        <dbReference type="EMBL" id="MFC2999594.1"/>
    </source>
</evidence>
<reference evidence="3" key="1">
    <citation type="journal article" date="2019" name="Int. J. Syst. Evol. Microbiol.">
        <title>The Global Catalogue of Microorganisms (GCM) 10K type strain sequencing project: providing services to taxonomists for standard genome sequencing and annotation.</title>
        <authorList>
            <consortium name="The Broad Institute Genomics Platform"/>
            <consortium name="The Broad Institute Genome Sequencing Center for Infectious Disease"/>
            <person name="Wu L."/>
            <person name="Ma J."/>
        </authorList>
    </citation>
    <scope>NUCLEOTIDE SEQUENCE [LARGE SCALE GENOMIC DNA]</scope>
    <source>
        <strain evidence="3">CGMCC 1.16855</strain>
    </source>
</reference>
<keyword evidence="3" id="KW-1185">Reference proteome</keyword>
<name>A0ABV7BTT1_9PROT</name>